<evidence type="ECO:0000256" key="2">
    <source>
        <dbReference type="ARBA" id="ARBA00022705"/>
    </source>
</evidence>
<dbReference type="GO" id="GO:0006302">
    <property type="term" value="P:double-strand break repair"/>
    <property type="evidence" value="ECO:0007669"/>
    <property type="project" value="TreeGrafter"/>
</dbReference>
<dbReference type="AlphaFoldDB" id="A0A133KI40"/>
<evidence type="ECO:0000256" key="4">
    <source>
        <dbReference type="ARBA" id="ARBA00022763"/>
    </source>
</evidence>
<keyword evidence="2 9" id="KW-0235">DNA replication</keyword>
<evidence type="ECO:0000256" key="1">
    <source>
        <dbReference type="ARBA" id="ARBA00022490"/>
    </source>
</evidence>
<accession>A0A133KI40</accession>
<dbReference type="STRING" id="33036.HMPREF3200_00256"/>
<evidence type="ECO:0000256" key="6">
    <source>
        <dbReference type="ARBA" id="ARBA00023125"/>
    </source>
</evidence>
<evidence type="ECO:0000256" key="9">
    <source>
        <dbReference type="HAMAP-Rule" id="MF_00365"/>
    </source>
</evidence>
<dbReference type="GO" id="GO:0000731">
    <property type="term" value="P:DNA synthesis involved in DNA repair"/>
    <property type="evidence" value="ECO:0007669"/>
    <property type="project" value="TreeGrafter"/>
</dbReference>
<dbReference type="GO" id="GO:0005737">
    <property type="term" value="C:cytoplasm"/>
    <property type="evidence" value="ECO:0007669"/>
    <property type="project" value="UniProtKB-SubCell"/>
</dbReference>
<dbReference type="Gene3D" id="3.40.50.300">
    <property type="entry name" value="P-loop containing nucleotide triphosphate hydrolases"/>
    <property type="match status" value="1"/>
</dbReference>
<keyword evidence="6 9" id="KW-0238">DNA-binding</keyword>
<dbReference type="SUPFAM" id="SSF52540">
    <property type="entry name" value="P-loop containing nucleoside triphosphate hydrolases"/>
    <property type="match status" value="1"/>
</dbReference>
<keyword evidence="7 9" id="KW-0234">DNA repair</keyword>
<keyword evidence="5 9" id="KW-0067">ATP-binding</keyword>
<feature type="binding site" evidence="9">
    <location>
        <begin position="30"/>
        <end position="37"/>
    </location>
    <ligand>
        <name>ATP</name>
        <dbReference type="ChEBI" id="CHEBI:30616"/>
    </ligand>
</feature>
<dbReference type="EMBL" id="LRPM01000005">
    <property type="protein sequence ID" value="KWZ79198.1"/>
    <property type="molecule type" value="Genomic_DNA"/>
</dbReference>
<protein>
    <recommendedName>
        <fullName evidence="9">DNA replication and repair protein RecF</fullName>
    </recommendedName>
</protein>
<keyword evidence="1 9" id="KW-0963">Cytoplasm</keyword>
<dbReference type="InterPro" id="IPR003395">
    <property type="entry name" value="RecF/RecN/SMC_N"/>
</dbReference>
<dbReference type="InterPro" id="IPR027417">
    <property type="entry name" value="P-loop_NTPase"/>
</dbReference>
<dbReference type="HAMAP" id="MF_00365">
    <property type="entry name" value="RecF"/>
    <property type="match status" value="1"/>
</dbReference>
<dbReference type="GO" id="GO:0005524">
    <property type="term" value="F:ATP binding"/>
    <property type="evidence" value="ECO:0007669"/>
    <property type="project" value="UniProtKB-UniRule"/>
</dbReference>
<organism evidence="11 12">
    <name type="scientific">Anaerococcus tetradius</name>
    <dbReference type="NCBI Taxonomy" id="33036"/>
    <lineage>
        <taxon>Bacteria</taxon>
        <taxon>Bacillati</taxon>
        <taxon>Bacillota</taxon>
        <taxon>Tissierellia</taxon>
        <taxon>Tissierellales</taxon>
        <taxon>Peptoniphilaceae</taxon>
        <taxon>Anaerococcus</taxon>
    </lineage>
</organism>
<comment type="caution">
    <text evidence="11">The sequence shown here is derived from an EMBL/GenBank/DDBJ whole genome shotgun (WGS) entry which is preliminary data.</text>
</comment>
<evidence type="ECO:0000313" key="11">
    <source>
        <dbReference type="EMBL" id="KWZ79198.1"/>
    </source>
</evidence>
<reference evidence="12" key="1">
    <citation type="submission" date="2016-01" db="EMBL/GenBank/DDBJ databases">
        <authorList>
            <person name="Mitreva M."/>
            <person name="Pepin K.H."/>
            <person name="Mihindukulasuriya K.A."/>
            <person name="Fulton R."/>
            <person name="Fronick C."/>
            <person name="O'Laughlin M."/>
            <person name="Miner T."/>
            <person name="Herter B."/>
            <person name="Rosa B.A."/>
            <person name="Cordes M."/>
            <person name="Tomlinson C."/>
            <person name="Wollam A."/>
            <person name="Palsikar V.B."/>
            <person name="Mardis E.R."/>
            <person name="Wilson R.K."/>
        </authorList>
    </citation>
    <scope>NUCLEOTIDE SEQUENCE [LARGE SCALE GENOMIC DNA]</scope>
    <source>
        <strain evidence="12">MJR8151</strain>
    </source>
</reference>
<dbReference type="Gene3D" id="1.20.1050.90">
    <property type="entry name" value="RecF/RecN/SMC, N-terminal domain"/>
    <property type="match status" value="1"/>
</dbReference>
<dbReference type="OrthoDB" id="9803889at2"/>
<dbReference type="GO" id="GO:0009432">
    <property type="term" value="P:SOS response"/>
    <property type="evidence" value="ECO:0007669"/>
    <property type="project" value="UniProtKB-UniRule"/>
</dbReference>
<sequence>MWIKDLKLNNFRNYFYESVEFNKDTNIFIGDNAQGKTNLLESVYYLANARSFKKIRDKDIVRFSQSQMKLAGTVRKGRSFKEVLIEVNDKDKSIFVNGVKYDRSKDLKSLFKIVLFTPEDLAIIKDGPNLRRDLIDKIIEGIDLSYKSYKRDYDKILYQRNKLLKNTKSQYFKEQLAAFDKSLSKLGYRIYKSRLKFIKIIDQYARDFHSSLTSSKEELRLSYLADISPKDLEEYEEIFATSRDKDLKYLTSQRGIHRDDIEITINGKDTKNFASQGQQRSAILNIRLAEVKLIKEVTGDEAVILFDDVFSELDEKRSVFLLENLNGYQTIITATNTKSLEYIDKDKISYIFDGKIRKE</sequence>
<dbReference type="PANTHER" id="PTHR32182:SF0">
    <property type="entry name" value="DNA REPLICATION AND REPAIR PROTEIN RECF"/>
    <property type="match status" value="1"/>
</dbReference>
<comment type="subcellular location">
    <subcellularLocation>
        <location evidence="9">Cytoplasm</location>
    </subcellularLocation>
</comment>
<feature type="domain" description="RecF/RecN/SMC N-terminal" evidence="10">
    <location>
        <begin position="3"/>
        <end position="344"/>
    </location>
</feature>
<dbReference type="NCBIfam" id="TIGR00611">
    <property type="entry name" value="recf"/>
    <property type="match status" value="1"/>
</dbReference>
<comment type="function">
    <text evidence="9">The RecF protein is involved in DNA metabolism; it is required for DNA replication and normal SOS inducibility. RecF binds preferentially to single-stranded, linear DNA. It also seems to bind ATP.</text>
</comment>
<evidence type="ECO:0000313" key="12">
    <source>
        <dbReference type="Proteomes" id="UP000070383"/>
    </source>
</evidence>
<evidence type="ECO:0000256" key="8">
    <source>
        <dbReference type="ARBA" id="ARBA00023236"/>
    </source>
</evidence>
<keyword evidence="12" id="KW-1185">Reference proteome</keyword>
<dbReference type="GO" id="GO:0006260">
    <property type="term" value="P:DNA replication"/>
    <property type="evidence" value="ECO:0007669"/>
    <property type="project" value="UniProtKB-UniRule"/>
</dbReference>
<dbReference type="RefSeq" id="WP_004836559.1">
    <property type="nucleotide sequence ID" value="NZ_CAMPUE010000003.1"/>
</dbReference>
<evidence type="ECO:0000256" key="7">
    <source>
        <dbReference type="ARBA" id="ARBA00023204"/>
    </source>
</evidence>
<dbReference type="InterPro" id="IPR042174">
    <property type="entry name" value="RecF_2"/>
</dbReference>
<name>A0A133KI40_9FIRM</name>
<dbReference type="InterPro" id="IPR001238">
    <property type="entry name" value="DNA-binding_RecF"/>
</dbReference>
<evidence type="ECO:0000256" key="5">
    <source>
        <dbReference type="ARBA" id="ARBA00022840"/>
    </source>
</evidence>
<keyword evidence="4 9" id="KW-0227">DNA damage</keyword>
<comment type="similarity">
    <text evidence="9">Belongs to the RecF family.</text>
</comment>
<dbReference type="GO" id="GO:0003697">
    <property type="term" value="F:single-stranded DNA binding"/>
    <property type="evidence" value="ECO:0007669"/>
    <property type="project" value="UniProtKB-UniRule"/>
</dbReference>
<evidence type="ECO:0000259" key="10">
    <source>
        <dbReference type="Pfam" id="PF02463"/>
    </source>
</evidence>
<proteinExistence type="inferred from homology"/>
<dbReference type="Pfam" id="PF02463">
    <property type="entry name" value="SMC_N"/>
    <property type="match status" value="1"/>
</dbReference>
<evidence type="ECO:0000256" key="3">
    <source>
        <dbReference type="ARBA" id="ARBA00022741"/>
    </source>
</evidence>
<keyword evidence="8 9" id="KW-0742">SOS response</keyword>
<dbReference type="PATRIC" id="fig|33036.3.peg.259"/>
<keyword evidence="3 9" id="KW-0547">Nucleotide-binding</keyword>
<dbReference type="Proteomes" id="UP000070383">
    <property type="component" value="Unassembled WGS sequence"/>
</dbReference>
<gene>
    <name evidence="9" type="primary">recF</name>
    <name evidence="11" type="ORF">HMPREF3200_00256</name>
</gene>
<dbReference type="PANTHER" id="PTHR32182">
    <property type="entry name" value="DNA REPLICATION AND REPAIR PROTEIN RECF"/>
    <property type="match status" value="1"/>
</dbReference>